<organism evidence="3 4">
    <name type="scientific">Diplodia intermedia</name>
    <dbReference type="NCBI Taxonomy" id="856260"/>
    <lineage>
        <taxon>Eukaryota</taxon>
        <taxon>Fungi</taxon>
        <taxon>Dikarya</taxon>
        <taxon>Ascomycota</taxon>
        <taxon>Pezizomycotina</taxon>
        <taxon>Dothideomycetes</taxon>
        <taxon>Dothideomycetes incertae sedis</taxon>
        <taxon>Botryosphaeriales</taxon>
        <taxon>Botryosphaeriaceae</taxon>
        <taxon>Diplodia</taxon>
    </lineage>
</organism>
<protein>
    <recommendedName>
        <fullName evidence="5">Cytochrome p450 protein</fullName>
    </recommendedName>
</protein>
<proteinExistence type="predicted"/>
<reference evidence="3 4" key="1">
    <citation type="journal article" date="2023" name="Plant Dis.">
        <title>First Report of Diplodia intermedia Causing Canker and Dieback Diseases on Apple Trees in Canada.</title>
        <authorList>
            <person name="Ellouze W."/>
            <person name="Ilyukhin E."/>
            <person name="Sulman M."/>
            <person name="Ali S."/>
        </authorList>
    </citation>
    <scope>NUCLEOTIDE SEQUENCE [LARGE SCALE GENOMIC DNA]</scope>
    <source>
        <strain evidence="3 4">M45-28</strain>
    </source>
</reference>
<feature type="transmembrane region" description="Helical" evidence="2">
    <location>
        <begin position="605"/>
        <end position="627"/>
    </location>
</feature>
<evidence type="ECO:0000313" key="4">
    <source>
        <dbReference type="Proteomes" id="UP001521184"/>
    </source>
</evidence>
<feature type="region of interest" description="Disordered" evidence="1">
    <location>
        <begin position="719"/>
        <end position="775"/>
    </location>
</feature>
<feature type="transmembrane region" description="Helical" evidence="2">
    <location>
        <begin position="119"/>
        <end position="138"/>
    </location>
</feature>
<keyword evidence="2" id="KW-0812">Transmembrane</keyword>
<evidence type="ECO:0000256" key="1">
    <source>
        <dbReference type="SAM" id="MobiDB-lite"/>
    </source>
</evidence>
<evidence type="ECO:0008006" key="5">
    <source>
        <dbReference type="Google" id="ProtNLM"/>
    </source>
</evidence>
<evidence type="ECO:0000256" key="2">
    <source>
        <dbReference type="SAM" id="Phobius"/>
    </source>
</evidence>
<gene>
    <name evidence="3" type="ORF">SLS58_008981</name>
</gene>
<accession>A0ABR3TEX8</accession>
<evidence type="ECO:0000313" key="3">
    <source>
        <dbReference type="EMBL" id="KAL1638055.1"/>
    </source>
</evidence>
<comment type="caution">
    <text evidence="3">The sequence shown here is derived from an EMBL/GenBank/DDBJ whole genome shotgun (WGS) entry which is preliminary data.</text>
</comment>
<keyword evidence="2" id="KW-1133">Transmembrane helix</keyword>
<keyword evidence="4" id="KW-1185">Reference proteome</keyword>
<dbReference type="Proteomes" id="UP001521184">
    <property type="component" value="Unassembled WGS sequence"/>
</dbReference>
<keyword evidence="2" id="KW-0472">Membrane</keyword>
<feature type="transmembrane region" description="Helical" evidence="2">
    <location>
        <begin position="42"/>
        <end position="70"/>
    </location>
</feature>
<dbReference type="EMBL" id="JAKEKT020000082">
    <property type="protein sequence ID" value="KAL1638055.1"/>
    <property type="molecule type" value="Genomic_DNA"/>
</dbReference>
<feature type="compositionally biased region" description="Basic and acidic residues" evidence="1">
    <location>
        <begin position="732"/>
        <end position="759"/>
    </location>
</feature>
<name>A0ABR3TEX8_9PEZI</name>
<sequence>MDSFAQTESESLYTIYRGVWTNWSHGQVLGLTLTLSRRQGDLLIAFTALFITFVGTSFWRIACFTIHSLYSSGEAQDALYHQRQAMLRNSANGASGLIRAVQLLLAWRNKAIKPVRRILPVIAFALLTIYGFGAASGFSSRVSTAIGNEVLISSSNCAAAVAISTNITEQLTIYWPYITKRMSSYANYAQQCYGSGSDSEQCNTFVTKQLSAQITRNASCPFSPEMCRTPDRNIFFDTGLLDTHADLGFNAPPSRRFLYRRTTHCAPLVADGYRRVSNFTAPDDPNFSTPYAKYYYGPRNSDVNETATYKYPLLDRFQAADRKTLSAAADYSIGSVEAWSTNATFALHSSFIPIRALLSPTTTTTTTNGDIALLFLSANDIAYTTPVADPLYATAPQPGGHFYVPATGADGLALPAAQRRVPFYYRAEPAAPLGCVRRAQWCNPRRMRDDDDDDSNAGCTALGGYLDVNAGVAGIVGGGGGGDQGDGDDEEAEKDALDWYRWATQQDAESVAAVPAALGAGGGGGLVSREGLNYGMQGPLGPEQWMADVERWHAVGLAAVQGRAVDTATGPSGEGMGAFVVRPNTTEAEGLCRSQKILSTAYSNFSLLGLALIYTIGGSIILASWLLEPFVGCWQKRRGADYARLEWCANDTLHLQRLAHEELGFGTWTDCDREIPVTEKGELLGVLDMGEKEHPRLKKAPALLMEEVEGGAERGVVVLRSGSGSSGSEGEGEGKGKGKGKGKEVPEARAMEVESEDSRSVSSWAEAFTGRGSVE</sequence>